<reference evidence="1 2" key="1">
    <citation type="submission" date="2015-06" db="EMBL/GenBank/DDBJ databases">
        <title>Draft genome sequence of an Alphaproteobacteria species associated to the Mediterranean sponge Oscarella lobularis.</title>
        <authorList>
            <person name="Jourda C."/>
            <person name="Santini S."/>
            <person name="Claverie J.-M."/>
        </authorList>
    </citation>
    <scope>NUCLEOTIDE SEQUENCE [LARGE SCALE GENOMIC DNA]</scope>
    <source>
        <strain evidence="1">IGS</strain>
    </source>
</reference>
<accession>A0A0J9EDS1</accession>
<dbReference type="RefSeq" id="WP_049641804.1">
    <property type="nucleotide sequence ID" value="NZ_LFTY01000001.1"/>
</dbReference>
<dbReference type="OrthoDB" id="7871948at2"/>
<dbReference type="EMBL" id="LFTY01000001">
    <property type="protein sequence ID" value="KMW60766.1"/>
    <property type="molecule type" value="Genomic_DNA"/>
</dbReference>
<name>A0A0J9EDS1_9RHOB</name>
<dbReference type="AlphaFoldDB" id="A0A0J9EDS1"/>
<keyword evidence="2" id="KW-1185">Reference proteome</keyword>
<sequence>MTPSQVTTAEIAKVSGLTRKHVRRMITRAANGRSWCGADMRLTFPEDGDVLVEFHSLPDHIREAFVMLDQQELPLPPLERIKLECRAAARDPLN</sequence>
<dbReference type="STRING" id="1675527.AIOL_000931"/>
<gene>
    <name evidence="1" type="ORF">AIOL_000931</name>
</gene>
<dbReference type="PATRIC" id="fig|1675527.3.peg.992"/>
<proteinExistence type="predicted"/>
<dbReference type="Proteomes" id="UP000037178">
    <property type="component" value="Unassembled WGS sequence"/>
</dbReference>
<evidence type="ECO:0000313" key="2">
    <source>
        <dbReference type="Proteomes" id="UP000037178"/>
    </source>
</evidence>
<protein>
    <submittedName>
        <fullName evidence="1">Uncharacterized protein</fullName>
    </submittedName>
</protein>
<organism evidence="1 2">
    <name type="scientific">Candidatus Rhodobacter oscarellae</name>
    <dbReference type="NCBI Taxonomy" id="1675527"/>
    <lineage>
        <taxon>Bacteria</taxon>
        <taxon>Pseudomonadati</taxon>
        <taxon>Pseudomonadota</taxon>
        <taxon>Alphaproteobacteria</taxon>
        <taxon>Rhodobacterales</taxon>
        <taxon>Rhodobacter group</taxon>
        <taxon>Rhodobacter</taxon>
    </lineage>
</organism>
<evidence type="ECO:0000313" key="1">
    <source>
        <dbReference type="EMBL" id="KMW60766.1"/>
    </source>
</evidence>
<comment type="caution">
    <text evidence="1">The sequence shown here is derived from an EMBL/GenBank/DDBJ whole genome shotgun (WGS) entry which is preliminary data.</text>
</comment>